<dbReference type="AlphaFoldDB" id="A0A0L0FSK7"/>
<dbReference type="RefSeq" id="XP_014153662.1">
    <property type="nucleotide sequence ID" value="XM_014298187.1"/>
</dbReference>
<dbReference type="InterPro" id="IPR006671">
    <property type="entry name" value="Cyclin_N"/>
</dbReference>
<dbReference type="InterPro" id="IPR039361">
    <property type="entry name" value="Cyclin"/>
</dbReference>
<dbReference type="EMBL" id="KQ242249">
    <property type="protein sequence ID" value="KNC79760.1"/>
    <property type="molecule type" value="Genomic_DNA"/>
</dbReference>
<dbReference type="GeneID" id="25908356"/>
<dbReference type="RefSeq" id="XP_014153663.1">
    <property type="nucleotide sequence ID" value="XM_014298188.1"/>
</dbReference>
<keyword evidence="1" id="KW-0195">Cyclin</keyword>
<organism evidence="3 4">
    <name type="scientific">Sphaeroforma arctica JP610</name>
    <dbReference type="NCBI Taxonomy" id="667725"/>
    <lineage>
        <taxon>Eukaryota</taxon>
        <taxon>Ichthyosporea</taxon>
        <taxon>Ichthyophonida</taxon>
        <taxon>Sphaeroforma</taxon>
    </lineage>
</organism>
<dbReference type="Proteomes" id="UP000054560">
    <property type="component" value="Unassembled WGS sequence"/>
</dbReference>
<reference evidence="3 4" key="1">
    <citation type="submission" date="2011-02" db="EMBL/GenBank/DDBJ databases">
        <title>The Genome Sequence of Sphaeroforma arctica JP610.</title>
        <authorList>
            <consortium name="The Broad Institute Genome Sequencing Platform"/>
            <person name="Russ C."/>
            <person name="Cuomo C."/>
            <person name="Young S.K."/>
            <person name="Zeng Q."/>
            <person name="Gargeya S."/>
            <person name="Alvarado L."/>
            <person name="Berlin A."/>
            <person name="Chapman S.B."/>
            <person name="Chen Z."/>
            <person name="Freedman E."/>
            <person name="Gellesch M."/>
            <person name="Goldberg J."/>
            <person name="Griggs A."/>
            <person name="Gujja S."/>
            <person name="Heilman E."/>
            <person name="Heiman D."/>
            <person name="Howarth C."/>
            <person name="Mehta T."/>
            <person name="Neiman D."/>
            <person name="Pearson M."/>
            <person name="Roberts A."/>
            <person name="Saif S."/>
            <person name="Shea T."/>
            <person name="Shenoy N."/>
            <person name="Sisk P."/>
            <person name="Stolte C."/>
            <person name="Sykes S."/>
            <person name="White J."/>
            <person name="Yandava C."/>
            <person name="Burger G."/>
            <person name="Gray M.W."/>
            <person name="Holland P.W.H."/>
            <person name="King N."/>
            <person name="Lang F.B.F."/>
            <person name="Roger A.J."/>
            <person name="Ruiz-Trillo I."/>
            <person name="Haas B."/>
            <person name="Nusbaum C."/>
            <person name="Birren B."/>
        </authorList>
    </citation>
    <scope>NUCLEOTIDE SEQUENCE [LARGE SCALE GENOMIC DNA]</scope>
    <source>
        <strain evidence="3 4">JP610</strain>
    </source>
</reference>
<feature type="domain" description="Cyclin-like" evidence="2">
    <location>
        <begin position="62"/>
        <end position="148"/>
    </location>
</feature>
<evidence type="ECO:0000313" key="3">
    <source>
        <dbReference type="EMBL" id="KNC79760.1"/>
    </source>
</evidence>
<dbReference type="InterPro" id="IPR036915">
    <property type="entry name" value="Cyclin-like_sf"/>
</dbReference>
<accession>A0A0L0FSK7</accession>
<dbReference type="eggNOG" id="KOG0653">
    <property type="taxonomic scope" value="Eukaryota"/>
</dbReference>
<evidence type="ECO:0000256" key="1">
    <source>
        <dbReference type="RuleBase" id="RU000383"/>
    </source>
</evidence>
<dbReference type="EMBL" id="KQ242249">
    <property type="protein sequence ID" value="KNC79761.1"/>
    <property type="molecule type" value="Genomic_DNA"/>
</dbReference>
<comment type="similarity">
    <text evidence="1">Belongs to the cyclin family.</text>
</comment>
<dbReference type="PANTHER" id="PTHR10177">
    <property type="entry name" value="CYCLINS"/>
    <property type="match status" value="1"/>
</dbReference>
<dbReference type="Pfam" id="PF00134">
    <property type="entry name" value="Cyclin_N"/>
    <property type="match status" value="1"/>
</dbReference>
<proteinExistence type="inferred from homology"/>
<dbReference type="SMART" id="SM00385">
    <property type="entry name" value="CYCLIN"/>
    <property type="match status" value="1"/>
</dbReference>
<protein>
    <recommendedName>
        <fullName evidence="2">Cyclin-like domain-containing protein</fullName>
    </recommendedName>
</protein>
<gene>
    <name evidence="3" type="ORF">SARC_07852</name>
</gene>
<dbReference type="OrthoDB" id="769138at2759"/>
<keyword evidence="4" id="KW-1185">Reference proteome</keyword>
<sequence>MLPAADESVLPPRASRWSADRWLVLLLEALAQEQSHVINGAGYRHADRCDLVNEEDRMKACAELFKLQVGYHLSKETFFLALTYLDRFLSVRRVLSKHFRLVLFTCFMLAAKMQEESNRLPMALDLARACSPNVRVSDLKRMELKILIGLNWEMSSASSLSFLYKYLEFLRNTNALSETEIALVLDLGTKELFKYSAYTDKSGSQAAYIALTVAIGASDELRGRASLLDRLSDLDVMLGEHTLPARLRDQGTELSDHPHCKGNSSIDEGVSSGAFWPEDAMLQDLDMAATTTYEDLVDSDLDLDVHANSDMDFKLEASASPTPASRTLSSFSAPPTLNFWNPATTKTTCMRPNVCNTNVCTDAGVGMGNVGCGSTGTVAGGLGIVGGGNGTVSGGIAKPDRKRVSYLAAVLGRSNKRVSSGGSGRKIRMVTHCTTPTACV</sequence>
<dbReference type="InterPro" id="IPR013763">
    <property type="entry name" value="Cyclin-like_dom"/>
</dbReference>
<evidence type="ECO:0000259" key="2">
    <source>
        <dbReference type="SMART" id="SM00385"/>
    </source>
</evidence>
<dbReference type="Gene3D" id="1.10.472.10">
    <property type="entry name" value="Cyclin-like"/>
    <property type="match status" value="2"/>
</dbReference>
<dbReference type="STRING" id="667725.A0A0L0FSK7"/>
<dbReference type="SUPFAM" id="SSF47954">
    <property type="entry name" value="Cyclin-like"/>
    <property type="match status" value="1"/>
</dbReference>
<name>A0A0L0FSK7_9EUKA</name>
<evidence type="ECO:0000313" key="4">
    <source>
        <dbReference type="Proteomes" id="UP000054560"/>
    </source>
</evidence>